<protein>
    <submittedName>
        <fullName evidence="2">Uncharacterized protein</fullName>
    </submittedName>
</protein>
<sequence length="129" mass="13755">SLLKESASLVDQHSSPSPSPDCRARTRPLSHANHTLCPRVDYPAMAFVGGPKRSPTRLTSATASDTKPSSRMQPHSEHLLLLSAQLFIWCEGISYPSPAPTSGNSGRVQALTGSLIRVVPSLRDSAAHS</sequence>
<gene>
    <name evidence="2" type="ORF">DAT39_007004</name>
</gene>
<proteinExistence type="predicted"/>
<feature type="region of interest" description="Disordered" evidence="1">
    <location>
        <begin position="48"/>
        <end position="75"/>
    </location>
</feature>
<feature type="non-terminal residue" evidence="2">
    <location>
        <position position="129"/>
    </location>
</feature>
<comment type="caution">
    <text evidence="2">The sequence shown here is derived from an EMBL/GenBank/DDBJ whole genome shotgun (WGS) entry which is preliminary data.</text>
</comment>
<dbReference type="Proteomes" id="UP000727407">
    <property type="component" value="Unassembled WGS sequence"/>
</dbReference>
<organism evidence="2 3">
    <name type="scientific">Clarias magur</name>
    <name type="common">Asian catfish</name>
    <name type="synonym">Macropteronotus magur</name>
    <dbReference type="NCBI Taxonomy" id="1594786"/>
    <lineage>
        <taxon>Eukaryota</taxon>
        <taxon>Metazoa</taxon>
        <taxon>Chordata</taxon>
        <taxon>Craniata</taxon>
        <taxon>Vertebrata</taxon>
        <taxon>Euteleostomi</taxon>
        <taxon>Actinopterygii</taxon>
        <taxon>Neopterygii</taxon>
        <taxon>Teleostei</taxon>
        <taxon>Ostariophysi</taxon>
        <taxon>Siluriformes</taxon>
        <taxon>Clariidae</taxon>
        <taxon>Clarias</taxon>
    </lineage>
</organism>
<feature type="region of interest" description="Disordered" evidence="1">
    <location>
        <begin position="1"/>
        <end position="27"/>
    </location>
</feature>
<dbReference type="AlphaFoldDB" id="A0A8J4X3J4"/>
<evidence type="ECO:0000256" key="1">
    <source>
        <dbReference type="SAM" id="MobiDB-lite"/>
    </source>
</evidence>
<name>A0A8J4X3J4_CLAMG</name>
<keyword evidence="3" id="KW-1185">Reference proteome</keyword>
<evidence type="ECO:0000313" key="3">
    <source>
        <dbReference type="Proteomes" id="UP000727407"/>
    </source>
</evidence>
<accession>A0A8J4X3J4</accession>
<evidence type="ECO:0000313" key="2">
    <source>
        <dbReference type="EMBL" id="KAF5903347.1"/>
    </source>
</evidence>
<feature type="compositionally biased region" description="Polar residues" evidence="1">
    <location>
        <begin position="56"/>
        <end position="73"/>
    </location>
</feature>
<dbReference type="EMBL" id="QNUK01000075">
    <property type="protein sequence ID" value="KAF5903347.1"/>
    <property type="molecule type" value="Genomic_DNA"/>
</dbReference>
<reference evidence="2" key="1">
    <citation type="submission" date="2020-07" db="EMBL/GenBank/DDBJ databases">
        <title>Clarias magur genome sequencing, assembly and annotation.</title>
        <authorList>
            <person name="Kushwaha B."/>
            <person name="Kumar R."/>
            <person name="Das P."/>
            <person name="Joshi C.G."/>
            <person name="Kumar D."/>
            <person name="Nagpure N.S."/>
            <person name="Pandey M."/>
            <person name="Agarwal S."/>
            <person name="Srivastava S."/>
            <person name="Singh M."/>
            <person name="Sahoo L."/>
            <person name="Jayasankar P."/>
            <person name="Meher P.K."/>
            <person name="Koringa P.G."/>
            <person name="Iquebal M.A."/>
            <person name="Das S.P."/>
            <person name="Bit A."/>
            <person name="Patnaik S."/>
            <person name="Patel N."/>
            <person name="Shah T.M."/>
            <person name="Hinsu A."/>
            <person name="Jena J.K."/>
        </authorList>
    </citation>
    <scope>NUCLEOTIDE SEQUENCE</scope>
    <source>
        <strain evidence="2">CIFAMagur01</strain>
        <tissue evidence="2">Testis</tissue>
    </source>
</reference>